<keyword evidence="2" id="KW-1185">Reference proteome</keyword>
<dbReference type="AlphaFoldDB" id="U5CXI4"/>
<dbReference type="Gramene" id="ERM98069">
    <property type="protein sequence ID" value="ERM98069"/>
    <property type="gene ID" value="AMTR_s03306p00010090"/>
</dbReference>
<dbReference type="Proteomes" id="UP000017836">
    <property type="component" value="Unassembled WGS sequence"/>
</dbReference>
<reference evidence="2" key="1">
    <citation type="journal article" date="2013" name="Science">
        <title>The Amborella genome and the evolution of flowering plants.</title>
        <authorList>
            <consortium name="Amborella Genome Project"/>
        </authorList>
    </citation>
    <scope>NUCLEOTIDE SEQUENCE [LARGE SCALE GENOMIC DNA]</scope>
</reference>
<name>U5CXI4_AMBTC</name>
<protein>
    <submittedName>
        <fullName evidence="1">Uncharacterized protein</fullName>
    </submittedName>
</protein>
<dbReference type="EMBL" id="KI395571">
    <property type="protein sequence ID" value="ERM98069.1"/>
    <property type="molecule type" value="Genomic_DNA"/>
</dbReference>
<evidence type="ECO:0000313" key="2">
    <source>
        <dbReference type="Proteomes" id="UP000017836"/>
    </source>
</evidence>
<organism evidence="1 2">
    <name type="scientific">Amborella trichopoda</name>
    <dbReference type="NCBI Taxonomy" id="13333"/>
    <lineage>
        <taxon>Eukaryota</taxon>
        <taxon>Viridiplantae</taxon>
        <taxon>Streptophyta</taxon>
        <taxon>Embryophyta</taxon>
        <taxon>Tracheophyta</taxon>
        <taxon>Spermatophyta</taxon>
        <taxon>Magnoliopsida</taxon>
        <taxon>Amborellales</taxon>
        <taxon>Amborellaceae</taxon>
        <taxon>Amborella</taxon>
    </lineage>
</organism>
<evidence type="ECO:0000313" key="1">
    <source>
        <dbReference type="EMBL" id="ERM98069.1"/>
    </source>
</evidence>
<gene>
    <name evidence="1" type="ORF">AMTR_s03306p00010090</name>
</gene>
<proteinExistence type="predicted"/>
<feature type="non-terminal residue" evidence="1">
    <location>
        <position position="63"/>
    </location>
</feature>
<dbReference type="HOGENOM" id="CLU_2892603_0_0_1"/>
<accession>U5CXI4</accession>
<feature type="non-terminal residue" evidence="1">
    <location>
        <position position="1"/>
    </location>
</feature>
<sequence>DHCAAASCLRVFRSLQCAMNLLFIFYLDSTKDTPLNLVSLEFSIEGKPSSMGAEKIHKLLEGE</sequence>